<dbReference type="PROSITE" id="PS50297">
    <property type="entry name" value="ANK_REP_REGION"/>
    <property type="match status" value="1"/>
</dbReference>
<keyword evidence="4" id="KW-1185">Reference proteome</keyword>
<reference evidence="4" key="1">
    <citation type="submission" date="2016-10" db="EMBL/GenBank/DDBJ databases">
        <authorList>
            <person name="Varghese N."/>
            <person name="Submissions S."/>
        </authorList>
    </citation>
    <scope>NUCLEOTIDE SEQUENCE [LARGE SCALE GENOMIC DNA]</scope>
    <source>
        <strain evidence="4">CGMCC 1.10783</strain>
    </source>
</reference>
<dbReference type="OrthoDB" id="9812708at2"/>
<evidence type="ECO:0000256" key="2">
    <source>
        <dbReference type="ARBA" id="ARBA00023043"/>
    </source>
</evidence>
<dbReference type="SUPFAM" id="SSF48403">
    <property type="entry name" value="Ankyrin repeat"/>
    <property type="match status" value="1"/>
</dbReference>
<dbReference type="EMBL" id="FNEI01000001">
    <property type="protein sequence ID" value="SDI16329.1"/>
    <property type="molecule type" value="Genomic_DNA"/>
</dbReference>
<accession>A0A1G8IBH6</accession>
<evidence type="ECO:0000313" key="4">
    <source>
        <dbReference type="Proteomes" id="UP000182130"/>
    </source>
</evidence>
<dbReference type="RefSeq" id="WP_074586198.1">
    <property type="nucleotide sequence ID" value="NZ_FNEI01000001.1"/>
</dbReference>
<dbReference type="SMART" id="SM00248">
    <property type="entry name" value="ANK"/>
    <property type="match status" value="4"/>
</dbReference>
<evidence type="ECO:0000256" key="1">
    <source>
        <dbReference type="ARBA" id="ARBA00022737"/>
    </source>
</evidence>
<dbReference type="PROSITE" id="PS50088">
    <property type="entry name" value="ANK_REPEAT"/>
    <property type="match status" value="1"/>
</dbReference>
<dbReference type="Proteomes" id="UP000182130">
    <property type="component" value="Unassembled WGS sequence"/>
</dbReference>
<dbReference type="AlphaFoldDB" id="A0A1G8IBH6"/>
<organism evidence="3 4">
    <name type="scientific">Arthrobacter cupressi</name>
    <dbReference type="NCBI Taxonomy" id="1045773"/>
    <lineage>
        <taxon>Bacteria</taxon>
        <taxon>Bacillati</taxon>
        <taxon>Actinomycetota</taxon>
        <taxon>Actinomycetes</taxon>
        <taxon>Micrococcales</taxon>
        <taxon>Micrococcaceae</taxon>
        <taxon>Arthrobacter</taxon>
    </lineage>
</organism>
<gene>
    <name evidence="3" type="ORF">SAMN05216555_101193</name>
</gene>
<sequence length="205" mass="21914">METTTLTVDERYLEAAAAGELDAVKAALADGADKDAVDREEATAILRAARGGHLDVVRALIAAGVDIDAQDQTCFNPFIHGCIHNDLELVKTMVDAGCDLKRLTRFGGNGLTPAAEKGHVEVVRYLLENTRINVNLTNTLGWTALIEAIILNDGGPVAQEIVTLLLRHGAKPGMTDERGVTPLELARKHGHTEIAAIIERHIAAS</sequence>
<keyword evidence="2" id="KW-0040">ANK repeat</keyword>
<keyword evidence="1" id="KW-0677">Repeat</keyword>
<evidence type="ECO:0000313" key="3">
    <source>
        <dbReference type="EMBL" id="SDI16329.1"/>
    </source>
</evidence>
<dbReference type="Pfam" id="PF12796">
    <property type="entry name" value="Ank_2"/>
    <property type="match status" value="1"/>
</dbReference>
<proteinExistence type="predicted"/>
<dbReference type="Gene3D" id="1.25.40.20">
    <property type="entry name" value="Ankyrin repeat-containing domain"/>
    <property type="match status" value="2"/>
</dbReference>
<dbReference type="STRING" id="1045773.SAMN05216555_101193"/>
<dbReference type="Pfam" id="PF13637">
    <property type="entry name" value="Ank_4"/>
    <property type="match status" value="1"/>
</dbReference>
<dbReference type="PANTHER" id="PTHR24126">
    <property type="entry name" value="ANKYRIN REPEAT, PH AND SEC7 DOMAIN CONTAINING PROTEIN SECG-RELATED"/>
    <property type="match status" value="1"/>
</dbReference>
<dbReference type="InterPro" id="IPR002110">
    <property type="entry name" value="Ankyrin_rpt"/>
</dbReference>
<name>A0A1G8IBH6_9MICC</name>
<protein>
    <submittedName>
        <fullName evidence="3">Uncharacterized protein</fullName>
    </submittedName>
</protein>
<dbReference type="InterPro" id="IPR036770">
    <property type="entry name" value="Ankyrin_rpt-contain_sf"/>
</dbReference>